<dbReference type="Proteomes" id="UP000177208">
    <property type="component" value="Unassembled WGS sequence"/>
</dbReference>
<evidence type="ECO:0000256" key="1">
    <source>
        <dbReference type="SAM" id="Phobius"/>
    </source>
</evidence>
<dbReference type="NCBIfam" id="NF045849">
    <property type="entry name" value="ICE_MMCAP2_0565"/>
    <property type="match status" value="1"/>
</dbReference>
<dbReference type="InterPro" id="IPR043993">
    <property type="entry name" value="T4SS_pilin"/>
</dbReference>
<keyword evidence="1" id="KW-0472">Membrane</keyword>
<comment type="caution">
    <text evidence="2">The sequence shown here is derived from an EMBL/GenBank/DDBJ whole genome shotgun (WGS) entry which is preliminary data.</text>
</comment>
<name>A0A1F7G8W1_9BACT</name>
<gene>
    <name evidence="2" type="ORF">A2774_03415</name>
</gene>
<evidence type="ECO:0000313" key="2">
    <source>
        <dbReference type="EMBL" id="OGK15353.1"/>
    </source>
</evidence>
<dbReference type="EMBL" id="MFZG01000038">
    <property type="protein sequence ID" value="OGK15353.1"/>
    <property type="molecule type" value="Genomic_DNA"/>
</dbReference>
<protein>
    <submittedName>
        <fullName evidence="2">Uncharacterized protein</fullName>
    </submittedName>
</protein>
<dbReference type="Pfam" id="PF18895">
    <property type="entry name" value="T4SS_pilin"/>
    <property type="match status" value="1"/>
</dbReference>
<keyword evidence="1" id="KW-1133">Transmembrane helix</keyword>
<proteinExistence type="predicted"/>
<feature type="transmembrane region" description="Helical" evidence="1">
    <location>
        <begin position="40"/>
        <end position="60"/>
    </location>
</feature>
<accession>A0A1F7G8W1</accession>
<reference evidence="2 3" key="1">
    <citation type="journal article" date="2016" name="Nat. Commun.">
        <title>Thousands of microbial genomes shed light on interconnected biogeochemical processes in an aquifer system.</title>
        <authorList>
            <person name="Anantharaman K."/>
            <person name="Brown C.T."/>
            <person name="Hug L.A."/>
            <person name="Sharon I."/>
            <person name="Castelle C.J."/>
            <person name="Probst A.J."/>
            <person name="Thomas B.C."/>
            <person name="Singh A."/>
            <person name="Wilkins M.J."/>
            <person name="Karaoz U."/>
            <person name="Brodie E.L."/>
            <person name="Williams K.H."/>
            <person name="Hubbard S.S."/>
            <person name="Banfield J.F."/>
        </authorList>
    </citation>
    <scope>NUCLEOTIDE SEQUENCE [LARGE SCALE GENOMIC DNA]</scope>
</reference>
<organism evidence="2 3">
    <name type="scientific">Candidatus Roizmanbacteria bacterium RIFCSPHIGHO2_01_FULL_39_12c</name>
    <dbReference type="NCBI Taxonomy" id="1802031"/>
    <lineage>
        <taxon>Bacteria</taxon>
        <taxon>Candidatus Roizmaniibacteriota</taxon>
    </lineage>
</organism>
<keyword evidence="1" id="KW-0812">Transmembrane</keyword>
<evidence type="ECO:0000313" key="3">
    <source>
        <dbReference type="Proteomes" id="UP000177208"/>
    </source>
</evidence>
<feature type="transmembrane region" description="Helical" evidence="1">
    <location>
        <begin position="81"/>
        <end position="103"/>
    </location>
</feature>
<sequence>MSNYLAQKICIGGQCIDGPLPTGPKGINTIGDLVNRVVQFLIPLAAVILLLVFIWGGYDFMMSQGNPERVKSAQAKLTTGVIGLVLLLLSFAVVRLISSIFGLGGGII</sequence>
<dbReference type="AlphaFoldDB" id="A0A1F7G8W1"/>